<dbReference type="Pfam" id="PF06980">
    <property type="entry name" value="DUF1302"/>
    <property type="match status" value="1"/>
</dbReference>
<protein>
    <submittedName>
        <fullName evidence="1">DUF1302 domain-containing protein</fullName>
    </submittedName>
</protein>
<evidence type="ECO:0000313" key="2">
    <source>
        <dbReference type="Proteomes" id="UP000324760"/>
    </source>
</evidence>
<dbReference type="RefSeq" id="WP_138986470.1">
    <property type="nucleotide sequence ID" value="NZ_CP043869.1"/>
</dbReference>
<dbReference type="Proteomes" id="UP000324760">
    <property type="component" value="Chromosome"/>
</dbReference>
<dbReference type="KEGG" id="ncu:F0U83_03080"/>
<gene>
    <name evidence="1" type="ORF">F0U83_03080</name>
</gene>
<dbReference type="EMBL" id="CP043869">
    <property type="protein sequence ID" value="QEQ95766.1"/>
    <property type="molecule type" value="Genomic_DNA"/>
</dbReference>
<dbReference type="OrthoDB" id="9769143at2"/>
<organism evidence="1 2">
    <name type="scientific">Neptunomonas concharum</name>
    <dbReference type="NCBI Taxonomy" id="1031538"/>
    <lineage>
        <taxon>Bacteria</taxon>
        <taxon>Pseudomonadati</taxon>
        <taxon>Pseudomonadota</taxon>
        <taxon>Gammaproteobacteria</taxon>
        <taxon>Oceanospirillales</taxon>
        <taxon>Oceanospirillaceae</taxon>
        <taxon>Neptunomonas</taxon>
    </lineage>
</organism>
<proteinExistence type="predicted"/>
<accession>A0A5P1R8Z3</accession>
<keyword evidence="2" id="KW-1185">Reference proteome</keyword>
<dbReference type="InterPro" id="IPR010727">
    <property type="entry name" value="DUF1302"/>
</dbReference>
<dbReference type="AlphaFoldDB" id="A0A5P1R8Z3"/>
<sequence length="558" mass="62776">MSKKITTTLTQLAFGAGTALGVGVTATQSIAEEANWSGYVENATYHRDGVGISKFRNTAQAEFVKPIDSVGRWHNVTLNGTLRATYDGVYDINENEFGKNATEPYLGSNWHPEGSATGGPFLTAGVPFPCENDPSLCRNLDDYMDHKERDARFPEFNDELDFIRELYLDATTDLSNGDQLSVRVGKQQVVWGKTDLFRVLDVINPVDYSRHNIYDELEDIRIPQWMLNVEWRMGPTKTFDDSNLSMVWNFDKFRPNNLGTCGQSYRILDAGCFFSSYMRLDTLPGAAFPGGANPYGTAVPIIHDVKRPDWELGNTQLGLKWEGVYGDSTFSLNGLVYRQQLPSLHFRPLAPGIPAPAADGVFDIHFPWVRMIGGSVDYYSQTMDAVWRLETTYSNGEELPRDTNGHKRTDMLRYVIGFDKNQLIPALNPNRAFLISAQVFGQHILEHESDMPDFEDNWIATLLFKGWWQNDRISPQIILAHDIRAGATAVAPSVEWIPDDHWKITLGANIKFGGDETFPWSVNGNQPDTYEPLARFTNGPIGVANQEDEVQLTVRYSF</sequence>
<evidence type="ECO:0000313" key="1">
    <source>
        <dbReference type="EMBL" id="QEQ95766.1"/>
    </source>
</evidence>
<reference evidence="1 2" key="1">
    <citation type="journal article" date="2019" name="Biochem. Eng. J.">
        <title>Metabolic engineering of the marine bacteria Neptunomonas concharum for the production of acetoin and meso-2,3-butanediol from acetate.</title>
        <authorList>
            <person name="Li W."/>
            <person name="Pu N."/>
            <person name="Liu C.-X."/>
            <person name="Yuan Q.-P."/>
            <person name="Li Z.-J."/>
        </authorList>
    </citation>
    <scope>NUCLEOTIDE SEQUENCE [LARGE SCALE GENOMIC DNA]</scope>
    <source>
        <strain evidence="1 2">JCM17730</strain>
    </source>
</reference>
<name>A0A5P1R8Z3_9GAMM</name>